<dbReference type="CDD" id="cd06225">
    <property type="entry name" value="HAMP"/>
    <property type="match status" value="1"/>
</dbReference>
<comment type="similarity">
    <text evidence="8">Belongs to the methyl-accepting chemotaxis (MCP) protein family.</text>
</comment>
<dbReference type="PANTHER" id="PTHR32089:SF112">
    <property type="entry name" value="LYSOZYME-LIKE PROTEIN-RELATED"/>
    <property type="match status" value="1"/>
</dbReference>
<evidence type="ECO:0000256" key="1">
    <source>
        <dbReference type="ARBA" id="ARBA00004429"/>
    </source>
</evidence>
<dbReference type="PRINTS" id="PR00260">
    <property type="entry name" value="CHEMTRNSDUCR"/>
</dbReference>
<evidence type="ECO:0000256" key="7">
    <source>
        <dbReference type="ARBA" id="ARBA00023224"/>
    </source>
</evidence>
<dbReference type="GO" id="GO:0005886">
    <property type="term" value="C:plasma membrane"/>
    <property type="evidence" value="ECO:0007669"/>
    <property type="project" value="UniProtKB-SubCell"/>
</dbReference>
<reference evidence="14 15" key="1">
    <citation type="submission" date="2019-07" db="EMBL/GenBank/DDBJ databases">
        <title>Whole genome shotgun sequence of Rhodospirillum oryzae NBRC 107573.</title>
        <authorList>
            <person name="Hosoyama A."/>
            <person name="Uohara A."/>
            <person name="Ohji S."/>
            <person name="Ichikawa N."/>
        </authorList>
    </citation>
    <scope>NUCLEOTIDE SEQUENCE [LARGE SCALE GENOMIC DNA]</scope>
    <source>
        <strain evidence="14 15">NBRC 107573</strain>
    </source>
</reference>
<dbReference type="SUPFAM" id="SSF58104">
    <property type="entry name" value="Methyl-accepting chemotaxis protein (MCP) signaling domain"/>
    <property type="match status" value="1"/>
</dbReference>
<evidence type="ECO:0000256" key="3">
    <source>
        <dbReference type="ARBA" id="ARBA00022519"/>
    </source>
</evidence>
<evidence type="ECO:0000313" key="15">
    <source>
        <dbReference type="Proteomes" id="UP000321567"/>
    </source>
</evidence>
<dbReference type="InterPro" id="IPR033463">
    <property type="entry name" value="sCache_3"/>
</dbReference>
<dbReference type="InterPro" id="IPR003660">
    <property type="entry name" value="HAMP_dom"/>
</dbReference>
<dbReference type="InterPro" id="IPR004089">
    <property type="entry name" value="MCPsignal_dom"/>
</dbReference>
<dbReference type="PROSITE" id="PS50192">
    <property type="entry name" value="T_SNARE"/>
    <property type="match status" value="1"/>
</dbReference>
<organism evidence="14 15">
    <name type="scientific">Pararhodospirillum oryzae</name>
    <dbReference type="NCBI Taxonomy" id="478448"/>
    <lineage>
        <taxon>Bacteria</taxon>
        <taxon>Pseudomonadati</taxon>
        <taxon>Pseudomonadota</taxon>
        <taxon>Alphaproteobacteria</taxon>
        <taxon>Rhodospirillales</taxon>
        <taxon>Rhodospirillaceae</taxon>
        <taxon>Pararhodospirillum</taxon>
    </lineage>
</organism>
<keyword evidence="7 9" id="KW-0807">Transducer</keyword>
<comment type="caution">
    <text evidence="14">The sequence shown here is derived from an EMBL/GenBank/DDBJ whole genome shotgun (WGS) entry which is preliminary data.</text>
</comment>
<feature type="domain" description="HAMP" evidence="13">
    <location>
        <begin position="183"/>
        <end position="236"/>
    </location>
</feature>
<keyword evidence="5" id="KW-1133">Transmembrane helix</keyword>
<evidence type="ECO:0000313" key="14">
    <source>
        <dbReference type="EMBL" id="GEO81872.1"/>
    </source>
</evidence>
<keyword evidence="6" id="KW-0472">Membrane</keyword>
<dbReference type="SMART" id="SM00283">
    <property type="entry name" value="MA"/>
    <property type="match status" value="1"/>
</dbReference>
<dbReference type="Pfam" id="PF07238">
    <property type="entry name" value="PilZ"/>
    <property type="match status" value="1"/>
</dbReference>
<dbReference type="Pfam" id="PF00672">
    <property type="entry name" value="HAMP"/>
    <property type="match status" value="1"/>
</dbReference>
<dbReference type="Gene3D" id="1.10.8.500">
    <property type="entry name" value="HAMP domain in histidine kinase"/>
    <property type="match status" value="1"/>
</dbReference>
<dbReference type="SUPFAM" id="SSF141371">
    <property type="entry name" value="PilZ domain-like"/>
    <property type="match status" value="1"/>
</dbReference>
<keyword evidence="3" id="KW-0997">Cell inner membrane</keyword>
<evidence type="ECO:0000256" key="2">
    <source>
        <dbReference type="ARBA" id="ARBA00022475"/>
    </source>
</evidence>
<dbReference type="SMART" id="SM00304">
    <property type="entry name" value="HAMP"/>
    <property type="match status" value="1"/>
</dbReference>
<feature type="domain" description="T-SNARE coiled-coil homology" evidence="12">
    <location>
        <begin position="428"/>
        <end position="490"/>
    </location>
</feature>
<dbReference type="GO" id="GO:0006935">
    <property type="term" value="P:chemotaxis"/>
    <property type="evidence" value="ECO:0007669"/>
    <property type="project" value="InterPro"/>
</dbReference>
<keyword evidence="4" id="KW-0812">Transmembrane</keyword>
<dbReference type="SUPFAM" id="SSF103190">
    <property type="entry name" value="Sensory domain-like"/>
    <property type="match status" value="1"/>
</dbReference>
<feature type="coiled-coil region" evidence="10">
    <location>
        <begin position="232"/>
        <end position="261"/>
    </location>
</feature>
<evidence type="ECO:0000259" key="11">
    <source>
        <dbReference type="PROSITE" id="PS50111"/>
    </source>
</evidence>
<feature type="domain" description="Methyl-accepting transducer" evidence="11">
    <location>
        <begin position="276"/>
        <end position="505"/>
    </location>
</feature>
<keyword evidence="2" id="KW-1003">Cell membrane</keyword>
<keyword evidence="15" id="KW-1185">Reference proteome</keyword>
<dbReference type="InterPro" id="IPR009875">
    <property type="entry name" value="PilZ_domain"/>
</dbReference>
<dbReference type="Proteomes" id="UP000321567">
    <property type="component" value="Unassembled WGS sequence"/>
</dbReference>
<dbReference type="EMBL" id="BJZO01000051">
    <property type="protein sequence ID" value="GEO81872.1"/>
    <property type="molecule type" value="Genomic_DNA"/>
</dbReference>
<dbReference type="InterPro" id="IPR000727">
    <property type="entry name" value="T_SNARE_dom"/>
</dbReference>
<name>A0A512H8W8_9PROT</name>
<evidence type="ECO:0000256" key="8">
    <source>
        <dbReference type="ARBA" id="ARBA00029447"/>
    </source>
</evidence>
<dbReference type="GO" id="GO:0035438">
    <property type="term" value="F:cyclic-di-GMP binding"/>
    <property type="evidence" value="ECO:0007669"/>
    <property type="project" value="InterPro"/>
</dbReference>
<keyword evidence="10" id="KW-0175">Coiled coil</keyword>
<dbReference type="GO" id="GO:0004888">
    <property type="term" value="F:transmembrane signaling receptor activity"/>
    <property type="evidence" value="ECO:0007669"/>
    <property type="project" value="InterPro"/>
</dbReference>
<evidence type="ECO:0000259" key="12">
    <source>
        <dbReference type="PROSITE" id="PS50192"/>
    </source>
</evidence>
<dbReference type="Pfam" id="PF00015">
    <property type="entry name" value="MCPsignal"/>
    <property type="match status" value="1"/>
</dbReference>
<comment type="subcellular location">
    <subcellularLocation>
        <location evidence="1">Cell inner membrane</location>
        <topology evidence="1">Multi-pass membrane protein</topology>
    </subcellularLocation>
</comment>
<dbReference type="AlphaFoldDB" id="A0A512H8W8"/>
<evidence type="ECO:0000259" key="13">
    <source>
        <dbReference type="PROSITE" id="PS50885"/>
    </source>
</evidence>
<sequence>MALVVFIVLDTDTSRRANDAIDRNMRVAWNELNRLGGSPHLENGALYVGSVKLNDNNQLVDHVADLVGGTATVFQGDTRVATNLKNPDGSRAVGTRLTRNAAHASVLAGKRPFRGTVDVLGRSYITGYDPLLDARGEVIGILYVGLPFDEFSQASDTIKVAILLVALVAGSLTLVLSSVATRKTVTTPLSRIGKAMQDLSDGRLETEIPGLERADEIGTMARTVQVFKGQALEKARLETQRENEEAMKARRQEALEQLTREFQRDVGEIVGTVEHSAQDLRSVAETMSMVAENTLEQSEIVAASAQQAAANVQTVAAAAEELSAAEQDIARSITHSSRIASGAATEARRITGVVGGLAEAVNRIGTVVGLIETIATQTNLLALNATIEAARAGDAGKGFAVVAGEVKGLAGQTARATGDIAPQITAVQDATREAVAAINAIARTIADINETASTIAAAVEQQTAATAEIARNVDEAARGTHEVTESITRVREAAGRTGATVGQVVDTATLLIARATGLATEVNDFLSGIDRAGDRRRHRRMPLTLPVELDTPSGRARARTLDVSVGGAMLDRDIGARPGDPVGVTIDTWPRIQGQVAGLHDGKSRLVFGPDAKAVLEKRLA</sequence>
<dbReference type="PROSITE" id="PS50111">
    <property type="entry name" value="CHEMOTAXIS_TRANSDUC_2"/>
    <property type="match status" value="1"/>
</dbReference>
<dbReference type="InterPro" id="IPR004090">
    <property type="entry name" value="Chemotax_Me-accpt_rcpt"/>
</dbReference>
<dbReference type="Pfam" id="PF17202">
    <property type="entry name" value="sCache_3_3"/>
    <property type="match status" value="1"/>
</dbReference>
<proteinExistence type="inferred from homology"/>
<dbReference type="Gene3D" id="1.10.287.950">
    <property type="entry name" value="Methyl-accepting chemotaxis protein"/>
    <property type="match status" value="1"/>
</dbReference>
<gene>
    <name evidence="14" type="ORF">ROR02_20030</name>
</gene>
<accession>A0A512H8W8</accession>
<evidence type="ECO:0000256" key="6">
    <source>
        <dbReference type="ARBA" id="ARBA00023136"/>
    </source>
</evidence>
<evidence type="ECO:0000256" key="9">
    <source>
        <dbReference type="PROSITE-ProRule" id="PRU00284"/>
    </source>
</evidence>
<evidence type="ECO:0000256" key="5">
    <source>
        <dbReference type="ARBA" id="ARBA00022989"/>
    </source>
</evidence>
<dbReference type="PROSITE" id="PS50885">
    <property type="entry name" value="HAMP"/>
    <property type="match status" value="1"/>
</dbReference>
<dbReference type="GO" id="GO:0007165">
    <property type="term" value="P:signal transduction"/>
    <property type="evidence" value="ECO:0007669"/>
    <property type="project" value="UniProtKB-KW"/>
</dbReference>
<protein>
    <submittedName>
        <fullName evidence="14">Methyl-accepting chemotaxis protein</fullName>
    </submittedName>
</protein>
<dbReference type="Gene3D" id="2.40.10.220">
    <property type="entry name" value="predicted glycosyltransferase like domains"/>
    <property type="match status" value="1"/>
</dbReference>
<evidence type="ECO:0000256" key="4">
    <source>
        <dbReference type="ARBA" id="ARBA00022692"/>
    </source>
</evidence>
<evidence type="ECO:0000256" key="10">
    <source>
        <dbReference type="SAM" id="Coils"/>
    </source>
</evidence>
<dbReference type="PANTHER" id="PTHR32089">
    <property type="entry name" value="METHYL-ACCEPTING CHEMOTAXIS PROTEIN MCPB"/>
    <property type="match status" value="1"/>
</dbReference>
<dbReference type="InterPro" id="IPR029151">
    <property type="entry name" value="Sensor-like_sf"/>
</dbReference>